<dbReference type="Proteomes" id="UP001066276">
    <property type="component" value="Chromosome 6"/>
</dbReference>
<sequence length="91" mass="10281">MKSGSACAFHCGARRGSVCRRDSSRFRNVAENQLDKPEKTEVAVKVKRKDTQLTKNQDASWFLQSVFGGDHGHCQPPPSFPKRKCDSTRER</sequence>
<gene>
    <name evidence="2" type="ORF">NDU88_007021</name>
</gene>
<reference evidence="2" key="1">
    <citation type="journal article" date="2022" name="bioRxiv">
        <title>Sequencing and chromosome-scale assembly of the giantPleurodeles waltlgenome.</title>
        <authorList>
            <person name="Brown T."/>
            <person name="Elewa A."/>
            <person name="Iarovenko S."/>
            <person name="Subramanian E."/>
            <person name="Araus A.J."/>
            <person name="Petzold A."/>
            <person name="Susuki M."/>
            <person name="Suzuki K.-i.T."/>
            <person name="Hayashi T."/>
            <person name="Toyoda A."/>
            <person name="Oliveira C."/>
            <person name="Osipova E."/>
            <person name="Leigh N.D."/>
            <person name="Simon A."/>
            <person name="Yun M.H."/>
        </authorList>
    </citation>
    <scope>NUCLEOTIDE SEQUENCE</scope>
    <source>
        <strain evidence="2">20211129_DDA</strain>
        <tissue evidence="2">Liver</tissue>
    </source>
</reference>
<evidence type="ECO:0000256" key="1">
    <source>
        <dbReference type="SAM" id="MobiDB-lite"/>
    </source>
</evidence>
<dbReference type="EMBL" id="JANPWB010000010">
    <property type="protein sequence ID" value="KAJ1140672.1"/>
    <property type="molecule type" value="Genomic_DNA"/>
</dbReference>
<organism evidence="2 3">
    <name type="scientific">Pleurodeles waltl</name>
    <name type="common">Iberian ribbed newt</name>
    <dbReference type="NCBI Taxonomy" id="8319"/>
    <lineage>
        <taxon>Eukaryota</taxon>
        <taxon>Metazoa</taxon>
        <taxon>Chordata</taxon>
        <taxon>Craniata</taxon>
        <taxon>Vertebrata</taxon>
        <taxon>Euteleostomi</taxon>
        <taxon>Amphibia</taxon>
        <taxon>Batrachia</taxon>
        <taxon>Caudata</taxon>
        <taxon>Salamandroidea</taxon>
        <taxon>Salamandridae</taxon>
        <taxon>Pleurodelinae</taxon>
        <taxon>Pleurodeles</taxon>
    </lineage>
</organism>
<proteinExistence type="predicted"/>
<accession>A0AAV7QMS0</accession>
<evidence type="ECO:0000313" key="2">
    <source>
        <dbReference type="EMBL" id="KAJ1140672.1"/>
    </source>
</evidence>
<evidence type="ECO:0000313" key="3">
    <source>
        <dbReference type="Proteomes" id="UP001066276"/>
    </source>
</evidence>
<feature type="region of interest" description="Disordered" evidence="1">
    <location>
        <begin position="69"/>
        <end position="91"/>
    </location>
</feature>
<keyword evidence="3" id="KW-1185">Reference proteome</keyword>
<protein>
    <submittedName>
        <fullName evidence="2">Uncharacterized protein</fullName>
    </submittedName>
</protein>
<dbReference type="AlphaFoldDB" id="A0AAV7QMS0"/>
<name>A0AAV7QMS0_PLEWA</name>
<comment type="caution">
    <text evidence="2">The sequence shown here is derived from an EMBL/GenBank/DDBJ whole genome shotgun (WGS) entry which is preliminary data.</text>
</comment>